<gene>
    <name evidence="1" type="ORF">LMG28614_05669</name>
</gene>
<name>A0A6S7BY40_9BURK</name>
<dbReference type="EMBL" id="CADIKK010000033">
    <property type="protein sequence ID" value="CAB3802664.1"/>
    <property type="molecule type" value="Genomic_DNA"/>
</dbReference>
<proteinExistence type="predicted"/>
<protein>
    <submittedName>
        <fullName evidence="1">Uncharacterized protein</fullName>
    </submittedName>
</protein>
<organism evidence="1 2">
    <name type="scientific">Paraburkholderia ultramafica</name>
    <dbReference type="NCBI Taxonomy" id="1544867"/>
    <lineage>
        <taxon>Bacteria</taxon>
        <taxon>Pseudomonadati</taxon>
        <taxon>Pseudomonadota</taxon>
        <taxon>Betaproteobacteria</taxon>
        <taxon>Burkholderiales</taxon>
        <taxon>Burkholderiaceae</taxon>
        <taxon>Paraburkholderia</taxon>
    </lineage>
</organism>
<keyword evidence="2" id="KW-1185">Reference proteome</keyword>
<sequence length="35" mass="3727">MNHENKQVISATIAVNLNALKHRLAQAAALSAEAQ</sequence>
<dbReference type="AlphaFoldDB" id="A0A6S7BY40"/>
<evidence type="ECO:0000313" key="2">
    <source>
        <dbReference type="Proteomes" id="UP000494365"/>
    </source>
</evidence>
<dbReference type="Proteomes" id="UP000494365">
    <property type="component" value="Unassembled WGS sequence"/>
</dbReference>
<reference evidence="1 2" key="1">
    <citation type="submission" date="2020-04" db="EMBL/GenBank/DDBJ databases">
        <authorList>
            <person name="De Canck E."/>
        </authorList>
    </citation>
    <scope>NUCLEOTIDE SEQUENCE [LARGE SCALE GENOMIC DNA]</scope>
    <source>
        <strain evidence="1 2">LMG 28614</strain>
    </source>
</reference>
<accession>A0A6S7BY40</accession>
<evidence type="ECO:0000313" key="1">
    <source>
        <dbReference type="EMBL" id="CAB3802664.1"/>
    </source>
</evidence>